<dbReference type="GO" id="GO:0031412">
    <property type="term" value="P:gas vesicle organization"/>
    <property type="evidence" value="ECO:0007669"/>
    <property type="project" value="InterPro"/>
</dbReference>
<protein>
    <submittedName>
        <fullName evidence="4">GvpL/GvpF family gas vesicle protein</fullName>
    </submittedName>
</protein>
<keyword evidence="1" id="KW-0304">Gas vesicle</keyword>
<organism evidence="4 5">
    <name type="scientific">Kribbella pittospori</name>
    <dbReference type="NCBI Taxonomy" id="722689"/>
    <lineage>
        <taxon>Bacteria</taxon>
        <taxon>Bacillati</taxon>
        <taxon>Actinomycetota</taxon>
        <taxon>Actinomycetes</taxon>
        <taxon>Propionibacteriales</taxon>
        <taxon>Kribbellaceae</taxon>
        <taxon>Kribbella</taxon>
    </lineage>
</organism>
<evidence type="ECO:0000256" key="3">
    <source>
        <dbReference type="ARBA" id="ARBA00035643"/>
    </source>
</evidence>
<evidence type="ECO:0000313" key="4">
    <source>
        <dbReference type="EMBL" id="TCC54955.1"/>
    </source>
</evidence>
<dbReference type="GO" id="GO:0031411">
    <property type="term" value="C:gas vesicle"/>
    <property type="evidence" value="ECO:0007669"/>
    <property type="project" value="UniProtKB-SubCell"/>
</dbReference>
<evidence type="ECO:0000256" key="2">
    <source>
        <dbReference type="ARBA" id="ARBA00035108"/>
    </source>
</evidence>
<gene>
    <name evidence="4" type="ORF">E0H73_37805</name>
</gene>
<accession>A0A4R0KH88</accession>
<keyword evidence="5" id="KW-1185">Reference proteome</keyword>
<comment type="similarity">
    <text evidence="3">Belongs to the gas vesicle GvpF/GvpL family.</text>
</comment>
<dbReference type="PANTHER" id="PTHR36852">
    <property type="entry name" value="PROTEIN GVPL 2"/>
    <property type="match status" value="1"/>
</dbReference>
<name>A0A4R0KH88_9ACTN</name>
<comment type="caution">
    <text evidence="4">The sequence shown here is derived from an EMBL/GenBank/DDBJ whole genome shotgun (WGS) entry which is preliminary data.</text>
</comment>
<reference evidence="4 5" key="1">
    <citation type="submission" date="2019-02" db="EMBL/GenBank/DDBJ databases">
        <title>Kribbella capetownensis sp. nov. and Kribbella speibonae sp. nov., isolated from soil.</title>
        <authorList>
            <person name="Curtis S.M."/>
            <person name="Norton I."/>
            <person name="Everest G.J."/>
            <person name="Meyers P.R."/>
        </authorList>
    </citation>
    <scope>NUCLEOTIDE SEQUENCE [LARGE SCALE GENOMIC DNA]</scope>
    <source>
        <strain evidence="4 5">NRRL B-24813</strain>
    </source>
</reference>
<dbReference type="Proteomes" id="UP000291144">
    <property type="component" value="Unassembled WGS sequence"/>
</dbReference>
<dbReference type="PANTHER" id="PTHR36852:SF1">
    <property type="entry name" value="PROTEIN GVPL 2"/>
    <property type="match status" value="1"/>
</dbReference>
<sequence>MTVVDAEVGCYLYGIVAADLRLPDGLTGLDDQPVELVRLDDVAAVTSGLNADRQLARRDDLLAHSRVLDAVAAVGAVIPVRFGSLLHDRSELLKQVLEPDSLRFADMLRELTGLSQYTVRIRYDEVRVLPEIVAENPEIARLRQQTRDRPEESSYQARVRLGELVANALEAKRGDDAQMVLARIEPFSVALSVGEPGGPEQLIDVALLVENRRRDRFEKAAEELAAELADRAVVKLVGPTAAYDFVGAERTDGWA</sequence>
<dbReference type="InterPro" id="IPR009430">
    <property type="entry name" value="GvpL/GvpF"/>
</dbReference>
<dbReference type="AlphaFoldDB" id="A0A4R0KH88"/>
<proteinExistence type="inferred from homology"/>
<evidence type="ECO:0000313" key="5">
    <source>
        <dbReference type="Proteomes" id="UP000291144"/>
    </source>
</evidence>
<dbReference type="EMBL" id="SJKB01000017">
    <property type="protein sequence ID" value="TCC54955.1"/>
    <property type="molecule type" value="Genomic_DNA"/>
</dbReference>
<dbReference type="OrthoDB" id="4864106at2"/>
<evidence type="ECO:0000256" key="1">
    <source>
        <dbReference type="ARBA" id="ARBA00022987"/>
    </source>
</evidence>
<dbReference type="Pfam" id="PF06386">
    <property type="entry name" value="GvpL_GvpF"/>
    <property type="match status" value="1"/>
</dbReference>
<comment type="subcellular location">
    <subcellularLocation>
        <location evidence="2">Gas vesicle</location>
    </subcellularLocation>
</comment>